<sequence>MTCSAAEKRQIFLACKAIFIGPNALLRKSKTIKKRITKHQAALNTSIPNFEINRVTNIVQALLKKQVFQSDTKAKMEFPDIFTPSPANNVKSNVFEADADRSAAHILEEITLAHAKDSERTQVPPGSLSVQLQAHDEAQVQAEGDSDSCKQMSF</sequence>
<name>A0A1E3B6R7_ASPCR</name>
<dbReference type="VEuPathDB" id="FungiDB:SI65_08159"/>
<dbReference type="STRING" id="573508.A0A1E3B6R7"/>
<organism evidence="1 2">
    <name type="scientific">Aspergillus cristatus</name>
    <name type="common">Chinese Fuzhuan brick tea-fermentation fungus</name>
    <name type="synonym">Eurotium cristatum</name>
    <dbReference type="NCBI Taxonomy" id="573508"/>
    <lineage>
        <taxon>Eukaryota</taxon>
        <taxon>Fungi</taxon>
        <taxon>Dikarya</taxon>
        <taxon>Ascomycota</taxon>
        <taxon>Pezizomycotina</taxon>
        <taxon>Eurotiomycetes</taxon>
        <taxon>Eurotiomycetidae</taxon>
        <taxon>Eurotiales</taxon>
        <taxon>Aspergillaceae</taxon>
        <taxon>Aspergillus</taxon>
        <taxon>Aspergillus subgen. Aspergillus</taxon>
    </lineage>
</organism>
<accession>A0A1E3B6R7</accession>
<dbReference type="OrthoDB" id="5324651at2759"/>
<dbReference type="EMBL" id="JXNT01000011">
    <property type="protein sequence ID" value="ODM16652.1"/>
    <property type="molecule type" value="Genomic_DNA"/>
</dbReference>
<dbReference type="AlphaFoldDB" id="A0A1E3B6R7"/>
<reference evidence="1 2" key="1">
    <citation type="journal article" date="2016" name="BMC Genomics">
        <title>Comparative genomic and transcriptomic analyses of the Fuzhuan brick tea-fermentation fungus Aspergillus cristatus.</title>
        <authorList>
            <person name="Ge Y."/>
            <person name="Wang Y."/>
            <person name="Liu Y."/>
            <person name="Tan Y."/>
            <person name="Ren X."/>
            <person name="Zhang X."/>
            <person name="Hyde K.D."/>
            <person name="Liu Y."/>
            <person name="Liu Z."/>
        </authorList>
    </citation>
    <scope>NUCLEOTIDE SEQUENCE [LARGE SCALE GENOMIC DNA]</scope>
    <source>
        <strain evidence="1 2">GZAAS20.1005</strain>
    </source>
</reference>
<evidence type="ECO:0000313" key="1">
    <source>
        <dbReference type="EMBL" id="ODM16652.1"/>
    </source>
</evidence>
<gene>
    <name evidence="1" type="ORF">SI65_08159</name>
</gene>
<dbReference type="Proteomes" id="UP000094569">
    <property type="component" value="Unassembled WGS sequence"/>
</dbReference>
<proteinExistence type="predicted"/>
<evidence type="ECO:0000313" key="2">
    <source>
        <dbReference type="Proteomes" id="UP000094569"/>
    </source>
</evidence>
<protein>
    <submittedName>
        <fullName evidence="1">Uncharacterized protein</fullName>
    </submittedName>
</protein>
<keyword evidence="2" id="KW-1185">Reference proteome</keyword>
<comment type="caution">
    <text evidence="1">The sequence shown here is derived from an EMBL/GenBank/DDBJ whole genome shotgun (WGS) entry which is preliminary data.</text>
</comment>